<protein>
    <recommendedName>
        <fullName evidence="1">Reverse transcriptase domain-containing protein</fullName>
    </recommendedName>
</protein>
<dbReference type="GO" id="GO:0071897">
    <property type="term" value="P:DNA biosynthetic process"/>
    <property type="evidence" value="ECO:0007669"/>
    <property type="project" value="UniProtKB-ARBA"/>
</dbReference>
<feature type="domain" description="Reverse transcriptase" evidence="1">
    <location>
        <begin position="446"/>
        <end position="716"/>
    </location>
</feature>
<reference evidence="2 3" key="1">
    <citation type="submission" date="2023-11" db="EMBL/GenBank/DDBJ databases">
        <authorList>
            <person name="Hedman E."/>
            <person name="Englund M."/>
            <person name="Stromberg M."/>
            <person name="Nyberg Akerstrom W."/>
            <person name="Nylinder S."/>
            <person name="Jareborg N."/>
            <person name="Kallberg Y."/>
            <person name="Kronander E."/>
        </authorList>
    </citation>
    <scope>NUCLEOTIDE SEQUENCE [LARGE SCALE GENOMIC DNA]</scope>
</reference>
<comment type="caution">
    <text evidence="2">The sequence shown here is derived from an EMBL/GenBank/DDBJ whole genome shotgun (WGS) entry which is preliminary data.</text>
</comment>
<dbReference type="PROSITE" id="PS50878">
    <property type="entry name" value="RT_POL"/>
    <property type="match status" value="1"/>
</dbReference>
<organism evidence="2 3">
    <name type="scientific">Parnassius mnemosyne</name>
    <name type="common">clouded apollo</name>
    <dbReference type="NCBI Taxonomy" id="213953"/>
    <lineage>
        <taxon>Eukaryota</taxon>
        <taxon>Metazoa</taxon>
        <taxon>Ecdysozoa</taxon>
        <taxon>Arthropoda</taxon>
        <taxon>Hexapoda</taxon>
        <taxon>Insecta</taxon>
        <taxon>Pterygota</taxon>
        <taxon>Neoptera</taxon>
        <taxon>Endopterygota</taxon>
        <taxon>Lepidoptera</taxon>
        <taxon>Glossata</taxon>
        <taxon>Ditrysia</taxon>
        <taxon>Papilionoidea</taxon>
        <taxon>Papilionidae</taxon>
        <taxon>Parnassiinae</taxon>
        <taxon>Parnassini</taxon>
        <taxon>Parnassius</taxon>
        <taxon>Driopa</taxon>
    </lineage>
</organism>
<dbReference type="EMBL" id="CAVLGL010000079">
    <property type="protein sequence ID" value="CAK1585636.1"/>
    <property type="molecule type" value="Genomic_DNA"/>
</dbReference>
<dbReference type="PANTHER" id="PTHR33332">
    <property type="entry name" value="REVERSE TRANSCRIPTASE DOMAIN-CONTAINING PROTEIN"/>
    <property type="match status" value="1"/>
</dbReference>
<evidence type="ECO:0000259" key="1">
    <source>
        <dbReference type="PROSITE" id="PS50878"/>
    </source>
</evidence>
<dbReference type="CDD" id="cd01650">
    <property type="entry name" value="RT_nLTR_like"/>
    <property type="match status" value="1"/>
</dbReference>
<evidence type="ECO:0000313" key="3">
    <source>
        <dbReference type="Proteomes" id="UP001314205"/>
    </source>
</evidence>
<keyword evidence="3" id="KW-1185">Reference proteome</keyword>
<dbReference type="Gene3D" id="3.60.10.10">
    <property type="entry name" value="Endonuclease/exonuclease/phosphatase"/>
    <property type="match status" value="1"/>
</dbReference>
<gene>
    <name evidence="2" type="ORF">PARMNEM_LOCUS6692</name>
</gene>
<dbReference type="SUPFAM" id="SSF56672">
    <property type="entry name" value="DNA/RNA polymerases"/>
    <property type="match status" value="1"/>
</dbReference>
<dbReference type="GO" id="GO:0003824">
    <property type="term" value="F:catalytic activity"/>
    <property type="evidence" value="ECO:0007669"/>
    <property type="project" value="InterPro"/>
</dbReference>
<dbReference type="AlphaFoldDB" id="A0AAV1KRG6"/>
<dbReference type="InterPro" id="IPR005135">
    <property type="entry name" value="Endo/exonuclease/phosphatase"/>
</dbReference>
<sequence length="909" mass="104792">MSLHILIFTETWLTSEQDACQYHLTNYTHIYNFRKVNKGGGVSIYIHNSIKYDLTEELTESGNHYLWIYINKFALNIGGIYKPGESNVNKFLDIYSNQLETRKRAIVLGDFNLDLLNTNNNIINYLRTIEESGYEILNKVEKEYCTRETATTHTILDHVCTNLNNNMFSLSILESSLSDHKQIFVEVCKYKPETLQRVHYTALDYNGLIKRCTETQHINKNCDYNYLENYIMEQIEQNKMTKTKILNLPQKDWINKSIIEGIERRNIYWNSLKKDSENEDILNRYNSEKKSVSKMIRESREVYYCNEFTKCKNKPKKMWDLINTLAVNKIKNGCAVPKLSTISGIISDGCKVCETFNNYFLTIGTELANNIHPKYHTSSVHTLMYKNTYQHNITLSELEPCSVKEVLKIINNINNHTSTGIDGISPKALKCIKNVIATDLTNCINKCLSNGLFPDSLKIAKVSPIHKSGPKTDPSNYRPISVLPVISKVFEKVIYKRLNEYFNAKNFFIEQQYGFRSKSNTLSAAIDVVTKIKTNIDRKHVCLGIFIDLKKAFDTVSHSKLLQKLNNIGITGTALDMLASYLANRQQIVQISNYKSGPQQITCGIPQGSILGPLLFLTYINNIVNLNLSGHLSLYADDTCLFYFAHSIHEIISQAQKDLDILNEWFSYNLLTINVTKTSFMVFCAKNKKIPTYTPLKINNITLKRSKKEKYLGLLLDDKLIWDSHIDKIASKLASLTGALRKVSNCIPYKIKSTVYNALAKPHLEYLIEIWGSAAQTHISKLQRAQSKLIKTLFHYNYLTPTKELYRKTKFLNIKQLYTYNTCLIIKKIISKNIHSTITFTPKCEFLTHNLRNKNKLQIWQPRTRSYGNKNIMCEGVLLYNNLPDTIKDCNNIKHFKNKLKSYIVDKIS</sequence>
<dbReference type="InterPro" id="IPR000477">
    <property type="entry name" value="RT_dom"/>
</dbReference>
<dbReference type="InterPro" id="IPR036691">
    <property type="entry name" value="Endo/exonu/phosph_ase_sf"/>
</dbReference>
<evidence type="ECO:0000313" key="2">
    <source>
        <dbReference type="EMBL" id="CAK1585636.1"/>
    </source>
</evidence>
<dbReference type="Pfam" id="PF03372">
    <property type="entry name" value="Exo_endo_phos"/>
    <property type="match status" value="1"/>
</dbReference>
<proteinExistence type="predicted"/>
<dbReference type="SUPFAM" id="SSF56219">
    <property type="entry name" value="DNase I-like"/>
    <property type="match status" value="1"/>
</dbReference>
<name>A0AAV1KRG6_9NEOP</name>
<dbReference type="Proteomes" id="UP001314205">
    <property type="component" value="Unassembled WGS sequence"/>
</dbReference>
<dbReference type="Pfam" id="PF00078">
    <property type="entry name" value="RVT_1"/>
    <property type="match status" value="1"/>
</dbReference>
<dbReference type="InterPro" id="IPR043502">
    <property type="entry name" value="DNA/RNA_pol_sf"/>
</dbReference>
<accession>A0AAV1KRG6</accession>